<feature type="compositionally biased region" description="Basic and acidic residues" evidence="3">
    <location>
        <begin position="620"/>
        <end position="631"/>
    </location>
</feature>
<keyword evidence="1 2" id="KW-0103">Bromodomain</keyword>
<dbReference type="InterPro" id="IPR036427">
    <property type="entry name" value="Bromodomain-like_sf"/>
</dbReference>
<feature type="compositionally biased region" description="Polar residues" evidence="3">
    <location>
        <begin position="517"/>
        <end position="564"/>
    </location>
</feature>
<dbReference type="Gene3D" id="1.20.920.10">
    <property type="entry name" value="Bromodomain-like"/>
    <property type="match status" value="2"/>
</dbReference>
<accession>A0A6A7G1C5</accession>
<feature type="compositionally biased region" description="Low complexity" evidence="3">
    <location>
        <begin position="685"/>
        <end position="696"/>
    </location>
</feature>
<dbReference type="SMART" id="SM00297">
    <property type="entry name" value="BROMO"/>
    <property type="match status" value="2"/>
</dbReference>
<feature type="compositionally biased region" description="Basic residues" evidence="3">
    <location>
        <begin position="989"/>
        <end position="1004"/>
    </location>
</feature>
<protein>
    <submittedName>
        <fullName evidence="5">PH-interacting protein isoform X2</fullName>
    </submittedName>
</protein>
<dbReference type="GO" id="GO:0008360">
    <property type="term" value="P:regulation of cell shape"/>
    <property type="evidence" value="ECO:0007669"/>
    <property type="project" value="TreeGrafter"/>
</dbReference>
<dbReference type="PANTHER" id="PTHR16266">
    <property type="entry name" value="WD REPEAT DOMAIN 9"/>
    <property type="match status" value="1"/>
</dbReference>
<dbReference type="PANTHER" id="PTHR16266:SF17">
    <property type="entry name" value="BRWD3"/>
    <property type="match status" value="1"/>
</dbReference>
<proteinExistence type="evidence at transcript level"/>
<evidence type="ECO:0000256" key="2">
    <source>
        <dbReference type="PROSITE-ProRule" id="PRU00035"/>
    </source>
</evidence>
<feature type="compositionally biased region" description="Gly residues" evidence="3">
    <location>
        <begin position="632"/>
        <end position="646"/>
    </location>
</feature>
<feature type="region of interest" description="Disordered" evidence="3">
    <location>
        <begin position="326"/>
        <end position="363"/>
    </location>
</feature>
<feature type="domain" description="Bromo" evidence="4">
    <location>
        <begin position="219"/>
        <end position="289"/>
    </location>
</feature>
<dbReference type="FunFam" id="1.20.920.10:FF:000066">
    <property type="entry name" value="Transcription initiation factor TFIID subunit 1"/>
    <property type="match status" value="2"/>
</dbReference>
<dbReference type="InterPro" id="IPR001487">
    <property type="entry name" value="Bromodomain"/>
</dbReference>
<evidence type="ECO:0000256" key="3">
    <source>
        <dbReference type="SAM" id="MobiDB-lite"/>
    </source>
</evidence>
<dbReference type="GO" id="GO:0005634">
    <property type="term" value="C:nucleus"/>
    <property type="evidence" value="ECO:0007669"/>
    <property type="project" value="TreeGrafter"/>
</dbReference>
<feature type="region of interest" description="Disordered" evidence="3">
    <location>
        <begin position="874"/>
        <end position="938"/>
    </location>
</feature>
<organism evidence="5">
    <name type="scientific">Hirondellea gigas</name>
    <dbReference type="NCBI Taxonomy" id="1518452"/>
    <lineage>
        <taxon>Eukaryota</taxon>
        <taxon>Metazoa</taxon>
        <taxon>Ecdysozoa</taxon>
        <taxon>Arthropoda</taxon>
        <taxon>Crustacea</taxon>
        <taxon>Multicrustacea</taxon>
        <taxon>Malacostraca</taxon>
        <taxon>Eumalacostraca</taxon>
        <taxon>Peracarida</taxon>
        <taxon>Amphipoda</taxon>
        <taxon>Amphilochidea</taxon>
        <taxon>Lysianassida</taxon>
        <taxon>Lysianassidira</taxon>
        <taxon>Lysianassoidea</taxon>
        <taxon>Lysianassidae</taxon>
        <taxon>Hirondellea</taxon>
    </lineage>
</organism>
<feature type="compositionally biased region" description="Polar residues" evidence="3">
    <location>
        <begin position="1086"/>
        <end position="1097"/>
    </location>
</feature>
<dbReference type="GO" id="GO:0006357">
    <property type="term" value="P:regulation of transcription by RNA polymerase II"/>
    <property type="evidence" value="ECO:0007669"/>
    <property type="project" value="TreeGrafter"/>
</dbReference>
<dbReference type="CDD" id="cd05529">
    <property type="entry name" value="Bromo_WDR9_I_like"/>
    <property type="match status" value="1"/>
</dbReference>
<dbReference type="PRINTS" id="PR00503">
    <property type="entry name" value="BROMODOMAIN"/>
</dbReference>
<dbReference type="Pfam" id="PF25313">
    <property type="entry name" value="BRWD_AD"/>
    <property type="match status" value="1"/>
</dbReference>
<evidence type="ECO:0000256" key="1">
    <source>
        <dbReference type="ARBA" id="ARBA00023117"/>
    </source>
</evidence>
<dbReference type="InterPro" id="IPR052060">
    <property type="entry name" value="Bromo_WD_repeat"/>
</dbReference>
<feature type="compositionally biased region" description="Low complexity" evidence="3">
    <location>
        <begin position="719"/>
        <end position="730"/>
    </location>
</feature>
<feature type="domain" description="Bromo" evidence="4">
    <location>
        <begin position="380"/>
        <end position="450"/>
    </location>
</feature>
<feature type="compositionally biased region" description="Acidic residues" evidence="3">
    <location>
        <begin position="958"/>
        <end position="968"/>
    </location>
</feature>
<evidence type="ECO:0000313" key="5">
    <source>
        <dbReference type="EMBL" id="LAC24102.1"/>
    </source>
</evidence>
<dbReference type="PROSITE" id="PS50014">
    <property type="entry name" value="BROMODOMAIN_2"/>
    <property type="match status" value="2"/>
</dbReference>
<dbReference type="AlphaFoldDB" id="A0A6A7G1C5"/>
<evidence type="ECO:0000259" key="4">
    <source>
        <dbReference type="PROSITE" id="PS50014"/>
    </source>
</evidence>
<dbReference type="GO" id="GO:0007010">
    <property type="term" value="P:cytoskeleton organization"/>
    <property type="evidence" value="ECO:0007669"/>
    <property type="project" value="TreeGrafter"/>
</dbReference>
<feature type="compositionally biased region" description="Basic residues" evidence="3">
    <location>
        <begin position="351"/>
        <end position="361"/>
    </location>
</feature>
<feature type="compositionally biased region" description="Low complexity" evidence="3">
    <location>
        <begin position="333"/>
        <end position="349"/>
    </location>
</feature>
<dbReference type="SUPFAM" id="SSF47370">
    <property type="entry name" value="Bromodomain"/>
    <property type="match status" value="2"/>
</dbReference>
<dbReference type="Pfam" id="PF00439">
    <property type="entry name" value="Bromodomain"/>
    <property type="match status" value="2"/>
</dbReference>
<feature type="compositionally biased region" description="Basic and acidic residues" evidence="3">
    <location>
        <begin position="1061"/>
        <end position="1078"/>
    </location>
</feature>
<feature type="compositionally biased region" description="Basic residues" evidence="3">
    <location>
        <begin position="923"/>
        <end position="938"/>
    </location>
</feature>
<dbReference type="EMBL" id="IACT01004928">
    <property type="protein sequence ID" value="LAC24102.1"/>
    <property type="molecule type" value="mRNA"/>
</dbReference>
<feature type="compositionally biased region" description="Basic residues" evidence="3">
    <location>
        <begin position="1028"/>
        <end position="1042"/>
    </location>
</feature>
<feature type="region of interest" description="Disordered" evidence="3">
    <location>
        <begin position="958"/>
        <end position="1121"/>
    </location>
</feature>
<reference evidence="5" key="1">
    <citation type="submission" date="2017-11" db="EMBL/GenBank/DDBJ databases">
        <title>The sensing device of the deep-sea amphipod.</title>
        <authorList>
            <person name="Kobayashi H."/>
            <person name="Nagahama T."/>
            <person name="Arai W."/>
            <person name="Sasagawa Y."/>
            <person name="Umeda M."/>
            <person name="Hayashi T."/>
            <person name="Nikaido I."/>
            <person name="Watanabe H."/>
            <person name="Oguri K."/>
            <person name="Kitazato H."/>
            <person name="Fujioka K."/>
            <person name="Kido Y."/>
            <person name="Takami H."/>
        </authorList>
    </citation>
    <scope>NUCLEOTIDE SEQUENCE</scope>
    <source>
        <tissue evidence="5">Whole body</tissue>
    </source>
</reference>
<feature type="compositionally biased region" description="Acidic residues" evidence="3">
    <location>
        <begin position="901"/>
        <end position="919"/>
    </location>
</feature>
<feature type="compositionally biased region" description="Polar residues" evidence="3">
    <location>
        <begin position="572"/>
        <end position="587"/>
    </location>
</feature>
<feature type="region of interest" description="Disordered" evidence="3">
    <location>
        <begin position="517"/>
        <end position="862"/>
    </location>
</feature>
<name>A0A6A7G1C5_9CRUS</name>
<sequence>MGDQLVYFTQGHKLYADAVHKRKLYPIDIKSLHWNKPDSTLRECEFVKIIGIKYEIRPPRLCCLKLAIMDPSTGRLSTDTFTLKYHDIPDVLDFLVLKQTYDVSLNRSWPLGERFRCIIDDAWWLGTVELHEPYLDYCPDSLFMCYTVTWDNGEKERLSPWDMEPIDTAVEAGESGSGITVRAWELERLRYSWTPEDWQDGMVGEEECARISEGLGLVMGLAVAEPFLAPVDLSAYPNYAMIVEYPMDLNTIKSRLENGFYRRLNAVQFDVRYIATNAEKFNQRSSNIVRQARIVTELCLDLINNPDFNDPTARYHEIAATYRSPNASDLDTSGRSGSAANALAGSSAAPHKGRRGRRKKSALSSIPWQQQCKDVLRTLFERQDSTPFRYPVDQEIYPDYSRVVEIPMDLTSVREEVATQSYESPQQFAADVRLIFTNSKSYNTNKKSKIYSMTLRLEAFFEDKMKAVIASHEEQLRLAKKASSKRSNKISFSPKGTAAVSLTRLSNSDMVKAATSGVASPSLTGSSAAGHTLRSSIGTGTCRSNSNSPSPTVNDSSSRTPTTQRIRRVVGINQTSKRAQMNGQVNHESNDNNRALRARPQQSSDDSDEDYSPVNTGKKRAGDMRSRRKVTEGGGSSDSGESGTGMGVRSRVAVQYQEDSHSELDDYQNIVPQHYTSKERHNDDGGSSDSSTTSRDNNTKHVVVKLKLKTNQSCDNAREAANSSASMNESGKSSTASSDNEADENSQTDASKNSRSNGRGPSTKRKRVLESNSDDENDGQDNKRAESDGNEYVSGSKTKIKRSDSSSDDSNSDKNRKHKRRKTVNDDGEESSSSSGSGSSRTSSESEDFRTDSRNMSRNAQIFAKKKIVPNIGRKMPIYKGSLIPKHRSIPLGKKSQKEDSEFECDDNDIPSSDYSDEEEIKKGKKRKGAKMRGYKRRMAVLDGDDLLDDEDFKVDDNEFIDNEDVSDESSSSSSSEETDTEDSDLDMRRKKNKKKNKKMKHTKGVSNSSAKSGKKIPLKYKSGSKSGRGRHKGKSAGRHHGGLNGRTGSEQKRRRKRPRAGRDDDGKGPPREVRDGEQVIGTVYYDSNASDEYNPTSKARGGSSGKKKKGGSAKKNLSNMGGFKRAIDAFNEEEVRKSSRSQRKVHYDEMYEDDDEYDASLGVLGRITEATGGQTRNNPGGALEYADEDDLNVSSRGRVRRANILMKDFI</sequence>
<dbReference type="InterPro" id="IPR057451">
    <property type="entry name" value="BRWD/PHIP_AD"/>
</dbReference>
<feature type="compositionally biased region" description="Polar residues" evidence="3">
    <location>
        <begin position="747"/>
        <end position="760"/>
    </location>
</feature>
<feature type="compositionally biased region" description="Low complexity" evidence="3">
    <location>
        <begin position="831"/>
        <end position="843"/>
    </location>
</feature>